<name>A0A3N4I1J3_ASCIM</name>
<reference evidence="13 14" key="1">
    <citation type="journal article" date="2018" name="Nat. Ecol. Evol.">
        <title>Pezizomycetes genomes reveal the molecular basis of ectomycorrhizal truffle lifestyle.</title>
        <authorList>
            <person name="Murat C."/>
            <person name="Payen T."/>
            <person name="Noel B."/>
            <person name="Kuo A."/>
            <person name="Morin E."/>
            <person name="Chen J."/>
            <person name="Kohler A."/>
            <person name="Krizsan K."/>
            <person name="Balestrini R."/>
            <person name="Da Silva C."/>
            <person name="Montanini B."/>
            <person name="Hainaut M."/>
            <person name="Levati E."/>
            <person name="Barry K.W."/>
            <person name="Belfiori B."/>
            <person name="Cichocki N."/>
            <person name="Clum A."/>
            <person name="Dockter R.B."/>
            <person name="Fauchery L."/>
            <person name="Guy J."/>
            <person name="Iotti M."/>
            <person name="Le Tacon F."/>
            <person name="Lindquist E.A."/>
            <person name="Lipzen A."/>
            <person name="Malagnac F."/>
            <person name="Mello A."/>
            <person name="Molinier V."/>
            <person name="Miyauchi S."/>
            <person name="Poulain J."/>
            <person name="Riccioni C."/>
            <person name="Rubini A."/>
            <person name="Sitrit Y."/>
            <person name="Splivallo R."/>
            <person name="Traeger S."/>
            <person name="Wang M."/>
            <person name="Zifcakova L."/>
            <person name="Wipf D."/>
            <person name="Zambonelli A."/>
            <person name="Paolocci F."/>
            <person name="Nowrousian M."/>
            <person name="Ottonello S."/>
            <person name="Baldrian P."/>
            <person name="Spatafora J.W."/>
            <person name="Henrissat B."/>
            <person name="Nagy L.G."/>
            <person name="Aury J.M."/>
            <person name="Wincker P."/>
            <person name="Grigoriev I.V."/>
            <person name="Bonfante P."/>
            <person name="Martin F.M."/>
        </authorList>
    </citation>
    <scope>NUCLEOTIDE SEQUENCE [LARGE SCALE GENOMIC DNA]</scope>
    <source>
        <strain evidence="13 14">RN42</strain>
    </source>
</reference>
<keyword evidence="7" id="KW-0999">Mitochondrion inner membrane</keyword>
<dbReference type="OrthoDB" id="521512at2759"/>
<dbReference type="GO" id="GO:0022900">
    <property type="term" value="P:electron transport chain"/>
    <property type="evidence" value="ECO:0007669"/>
    <property type="project" value="InterPro"/>
</dbReference>
<evidence type="ECO:0000256" key="3">
    <source>
        <dbReference type="ARBA" id="ARBA00005667"/>
    </source>
</evidence>
<comment type="function">
    <text evidence="1">Accessory subunit of the mitochondrial membrane respiratory chain NADH dehydrogenase (Complex I), that is believed not to be involved in catalysis. Complex I functions in the transfer of electrons from NADH to the respiratory chain. The immediate electron acceptor for the enzyme is believed to be ubiquinone.</text>
</comment>
<evidence type="ECO:0000256" key="2">
    <source>
        <dbReference type="ARBA" id="ARBA00004298"/>
    </source>
</evidence>
<evidence type="ECO:0000256" key="12">
    <source>
        <dbReference type="SAM" id="Phobius"/>
    </source>
</evidence>
<keyword evidence="5" id="KW-0679">Respiratory chain</keyword>
<evidence type="ECO:0000256" key="6">
    <source>
        <dbReference type="ARBA" id="ARBA00022692"/>
    </source>
</evidence>
<keyword evidence="4" id="KW-0813">Transport</keyword>
<evidence type="ECO:0000256" key="9">
    <source>
        <dbReference type="ARBA" id="ARBA00022989"/>
    </source>
</evidence>
<keyword evidence="6 12" id="KW-0812">Transmembrane</keyword>
<evidence type="ECO:0000256" key="10">
    <source>
        <dbReference type="ARBA" id="ARBA00023128"/>
    </source>
</evidence>
<protein>
    <recommendedName>
        <fullName evidence="15">NADH-ubiquinone oxidoreductase B12 subunit</fullName>
    </recommendedName>
</protein>
<evidence type="ECO:0000256" key="5">
    <source>
        <dbReference type="ARBA" id="ARBA00022660"/>
    </source>
</evidence>
<sequence>MPQSSSQPGFDPRTFKLEMLNKKGPDFKDPWARNERWRYTGPFTRWNRFRNSLPGFGIACVAFAGYCAYEQLFLKKDSHGHGAEHH</sequence>
<evidence type="ECO:0000256" key="4">
    <source>
        <dbReference type="ARBA" id="ARBA00022448"/>
    </source>
</evidence>
<keyword evidence="8" id="KW-0249">Electron transport</keyword>
<dbReference type="GO" id="GO:0032981">
    <property type="term" value="P:mitochondrial respiratory chain complex I assembly"/>
    <property type="evidence" value="ECO:0007669"/>
    <property type="project" value="TreeGrafter"/>
</dbReference>
<keyword evidence="9 12" id="KW-1133">Transmembrane helix</keyword>
<gene>
    <name evidence="13" type="ORF">BJ508DRAFT_415622</name>
</gene>
<dbReference type="InterPro" id="IPR012576">
    <property type="entry name" value="NDUFB3"/>
</dbReference>
<dbReference type="AlphaFoldDB" id="A0A3N4I1J3"/>
<dbReference type="PANTHER" id="PTHR15082:SF2">
    <property type="entry name" value="NADH DEHYDROGENASE [UBIQUINONE] 1 BETA SUBCOMPLEX SUBUNIT 3"/>
    <property type="match status" value="1"/>
</dbReference>
<proteinExistence type="inferred from homology"/>
<dbReference type="Proteomes" id="UP000275078">
    <property type="component" value="Unassembled WGS sequence"/>
</dbReference>
<feature type="transmembrane region" description="Helical" evidence="12">
    <location>
        <begin position="52"/>
        <end position="69"/>
    </location>
</feature>
<dbReference type="Pfam" id="PF08122">
    <property type="entry name" value="NDUF_B12"/>
    <property type="match status" value="1"/>
</dbReference>
<keyword evidence="10" id="KW-0496">Mitochondrion</keyword>
<dbReference type="PANTHER" id="PTHR15082">
    <property type="entry name" value="NADH-UBIQUINONE OXIDOREDUCTASE B12 SUBUNIT"/>
    <property type="match status" value="1"/>
</dbReference>
<comment type="similarity">
    <text evidence="3">Belongs to the complex I NDUFB3 subunit family.</text>
</comment>
<evidence type="ECO:0008006" key="15">
    <source>
        <dbReference type="Google" id="ProtNLM"/>
    </source>
</evidence>
<evidence type="ECO:0000256" key="8">
    <source>
        <dbReference type="ARBA" id="ARBA00022982"/>
    </source>
</evidence>
<organism evidence="13 14">
    <name type="scientific">Ascobolus immersus RN42</name>
    <dbReference type="NCBI Taxonomy" id="1160509"/>
    <lineage>
        <taxon>Eukaryota</taxon>
        <taxon>Fungi</taxon>
        <taxon>Dikarya</taxon>
        <taxon>Ascomycota</taxon>
        <taxon>Pezizomycotina</taxon>
        <taxon>Pezizomycetes</taxon>
        <taxon>Pezizales</taxon>
        <taxon>Ascobolaceae</taxon>
        <taxon>Ascobolus</taxon>
    </lineage>
</organism>
<dbReference type="STRING" id="1160509.A0A3N4I1J3"/>
<accession>A0A3N4I1J3</accession>
<keyword evidence="14" id="KW-1185">Reference proteome</keyword>
<dbReference type="EMBL" id="ML119693">
    <property type="protein sequence ID" value="RPA79972.1"/>
    <property type="molecule type" value="Genomic_DNA"/>
</dbReference>
<dbReference type="GO" id="GO:0005743">
    <property type="term" value="C:mitochondrial inner membrane"/>
    <property type="evidence" value="ECO:0007669"/>
    <property type="project" value="UniProtKB-SubCell"/>
</dbReference>
<evidence type="ECO:0000256" key="1">
    <source>
        <dbReference type="ARBA" id="ARBA00003195"/>
    </source>
</evidence>
<keyword evidence="11 12" id="KW-0472">Membrane</keyword>
<comment type="subcellular location">
    <subcellularLocation>
        <location evidence="2">Mitochondrion inner membrane</location>
        <topology evidence="2">Single-pass membrane protein</topology>
        <orientation evidence="2">Matrix side</orientation>
    </subcellularLocation>
</comment>
<evidence type="ECO:0000256" key="7">
    <source>
        <dbReference type="ARBA" id="ARBA00022792"/>
    </source>
</evidence>
<evidence type="ECO:0000313" key="14">
    <source>
        <dbReference type="Proteomes" id="UP000275078"/>
    </source>
</evidence>
<evidence type="ECO:0000313" key="13">
    <source>
        <dbReference type="EMBL" id="RPA79972.1"/>
    </source>
</evidence>
<evidence type="ECO:0000256" key="11">
    <source>
        <dbReference type="ARBA" id="ARBA00023136"/>
    </source>
</evidence>